<keyword evidence="2" id="KW-1185">Reference proteome</keyword>
<dbReference type="InterPro" id="IPR034904">
    <property type="entry name" value="FSCA_dom_sf"/>
</dbReference>
<sequence>MALTHEEAAERVRRVDELIDRVGELPDPEPALELVRALLDLYGEALERILAAAGDRLAARLADDDLVSHLLLLHDLHPLEAAERVRRAVRRAGVPAEDVEVDGDVARVRLRRGGCGGGGDAAAVVEEAIRNAAPEIARVEVAEAPPPPVVIPVDTLRRTRTGAGA</sequence>
<dbReference type="AlphaFoldDB" id="A0A543IUC8"/>
<organism evidence="1 2">
    <name type="scientific">Thermopolyspora flexuosa</name>
    <dbReference type="NCBI Taxonomy" id="103836"/>
    <lineage>
        <taxon>Bacteria</taxon>
        <taxon>Bacillati</taxon>
        <taxon>Actinomycetota</taxon>
        <taxon>Actinomycetes</taxon>
        <taxon>Streptosporangiales</taxon>
        <taxon>Streptosporangiaceae</taxon>
        <taxon>Thermopolyspora</taxon>
    </lineage>
</organism>
<dbReference type="Proteomes" id="UP000319213">
    <property type="component" value="Unassembled WGS sequence"/>
</dbReference>
<dbReference type="RefSeq" id="WP_142258384.1">
    <property type="nucleotide sequence ID" value="NZ_BMPV01000006.1"/>
</dbReference>
<gene>
    <name evidence="1" type="ORF">FHX40_0840</name>
</gene>
<evidence type="ECO:0000313" key="1">
    <source>
        <dbReference type="EMBL" id="TQM74176.1"/>
    </source>
</evidence>
<dbReference type="EMBL" id="VFPQ01000001">
    <property type="protein sequence ID" value="TQM74176.1"/>
    <property type="molecule type" value="Genomic_DNA"/>
</dbReference>
<accession>A0A543IUC8</accession>
<reference evidence="1 2" key="1">
    <citation type="submission" date="2019-06" db="EMBL/GenBank/DDBJ databases">
        <title>Sequencing the genomes of 1000 actinobacteria strains.</title>
        <authorList>
            <person name="Klenk H.-P."/>
        </authorList>
    </citation>
    <scope>NUCLEOTIDE SEQUENCE [LARGE SCALE GENOMIC DNA]</scope>
    <source>
        <strain evidence="1 2">DSM 43186</strain>
    </source>
</reference>
<dbReference type="Gene3D" id="3.30.300.130">
    <property type="entry name" value="Fe-S cluster assembly (FSCA)"/>
    <property type="match status" value="1"/>
</dbReference>
<evidence type="ECO:0000313" key="2">
    <source>
        <dbReference type="Proteomes" id="UP000319213"/>
    </source>
</evidence>
<comment type="caution">
    <text evidence="1">The sequence shown here is derived from an EMBL/GenBank/DDBJ whole genome shotgun (WGS) entry which is preliminary data.</text>
</comment>
<name>A0A543IUC8_9ACTN</name>
<protein>
    <submittedName>
        <fullName evidence="1">NifU-like protein</fullName>
    </submittedName>
</protein>
<proteinExistence type="predicted"/>